<dbReference type="GO" id="GO:0005737">
    <property type="term" value="C:cytoplasm"/>
    <property type="evidence" value="ECO:0007669"/>
    <property type="project" value="TreeGrafter"/>
</dbReference>
<dbReference type="InterPro" id="IPR001345">
    <property type="entry name" value="PG/BPGM_mutase_AS"/>
</dbReference>
<feature type="binding site" evidence="2">
    <location>
        <begin position="10"/>
        <end position="17"/>
    </location>
    <ligand>
        <name>substrate</name>
    </ligand>
</feature>
<dbReference type="RefSeq" id="WP_098469133.1">
    <property type="nucleotide sequence ID" value="NZ_PDJD01000001.1"/>
</dbReference>
<feature type="active site" description="Proton donor/acceptor" evidence="1">
    <location>
        <position position="84"/>
    </location>
</feature>
<dbReference type="InterPro" id="IPR029033">
    <property type="entry name" value="His_PPase_superfam"/>
</dbReference>
<dbReference type="InterPro" id="IPR050275">
    <property type="entry name" value="PGM_Phosphatase"/>
</dbReference>
<dbReference type="CDD" id="cd07067">
    <property type="entry name" value="HP_PGM_like"/>
    <property type="match status" value="1"/>
</dbReference>
<name>A0A2A9D2D3_9MICO</name>
<evidence type="ECO:0000256" key="1">
    <source>
        <dbReference type="PIRSR" id="PIRSR613078-1"/>
    </source>
</evidence>
<dbReference type="Proteomes" id="UP000224915">
    <property type="component" value="Unassembled WGS sequence"/>
</dbReference>
<comment type="caution">
    <text evidence="3">The sequence shown here is derived from an EMBL/GenBank/DDBJ whole genome shotgun (WGS) entry which is preliminary data.</text>
</comment>
<feature type="active site" description="Tele-phosphohistidine intermediate" evidence="1">
    <location>
        <position position="11"/>
    </location>
</feature>
<dbReference type="OrthoDB" id="4697614at2"/>
<reference evidence="3 4" key="1">
    <citation type="submission" date="2017-10" db="EMBL/GenBank/DDBJ databases">
        <title>Sequencing the genomes of 1000 actinobacteria strains.</title>
        <authorList>
            <person name="Klenk H.-P."/>
        </authorList>
    </citation>
    <scope>NUCLEOTIDE SEQUENCE [LARGE SCALE GENOMIC DNA]</scope>
    <source>
        <strain evidence="3 4">DSM 21801</strain>
    </source>
</reference>
<keyword evidence="4" id="KW-1185">Reference proteome</keyword>
<dbReference type="GO" id="GO:0016791">
    <property type="term" value="F:phosphatase activity"/>
    <property type="evidence" value="ECO:0007669"/>
    <property type="project" value="TreeGrafter"/>
</dbReference>
<dbReference type="SMART" id="SM00855">
    <property type="entry name" value="PGAM"/>
    <property type="match status" value="1"/>
</dbReference>
<organism evidence="3 4">
    <name type="scientific">Serinibacter salmoneus</name>
    <dbReference type="NCBI Taxonomy" id="556530"/>
    <lineage>
        <taxon>Bacteria</taxon>
        <taxon>Bacillati</taxon>
        <taxon>Actinomycetota</taxon>
        <taxon>Actinomycetes</taxon>
        <taxon>Micrococcales</taxon>
        <taxon>Beutenbergiaceae</taxon>
        <taxon>Serinibacter</taxon>
    </lineage>
</organism>
<feature type="binding site" evidence="2">
    <location>
        <position position="60"/>
    </location>
    <ligand>
        <name>substrate</name>
    </ligand>
</feature>
<dbReference type="SUPFAM" id="SSF53254">
    <property type="entry name" value="Phosphoglycerate mutase-like"/>
    <property type="match status" value="1"/>
</dbReference>
<dbReference type="PANTHER" id="PTHR48100:SF62">
    <property type="entry name" value="GLUCOSYL-3-PHOSPHOGLYCERATE PHOSPHATASE"/>
    <property type="match status" value="1"/>
</dbReference>
<gene>
    <name evidence="3" type="ORF">ATL40_1686</name>
</gene>
<protein>
    <submittedName>
        <fullName evidence="3">Putative phosphoglycerate mutase</fullName>
    </submittedName>
</protein>
<accession>A0A2A9D2D3</accession>
<dbReference type="InterPro" id="IPR013078">
    <property type="entry name" value="His_Pase_superF_clade-1"/>
</dbReference>
<dbReference type="Gene3D" id="3.40.50.1240">
    <property type="entry name" value="Phosphoglycerate mutase-like"/>
    <property type="match status" value="1"/>
</dbReference>
<sequence>MVASRVVLWRHGQTDYNASFRLQGQVDIPLNATGRAQAERAAHRVAEFNPSVIVASDLVRAADTAWAAAHLLDMDVATDARLRERHFGVWEGLHADEIAEGWPEAAAAWKRGEHPEGIGAERRAEVGQRFAAGVEAHAGLMPDGSTLLVAAHGACIAVGITTLLGLDADDWAGIRGLGNCHWSILESSPREPRWRLDAHNVGVA</sequence>
<evidence type="ECO:0000313" key="3">
    <source>
        <dbReference type="EMBL" id="PFG20102.1"/>
    </source>
</evidence>
<evidence type="ECO:0000313" key="4">
    <source>
        <dbReference type="Proteomes" id="UP000224915"/>
    </source>
</evidence>
<evidence type="ECO:0000256" key="2">
    <source>
        <dbReference type="PIRSR" id="PIRSR613078-2"/>
    </source>
</evidence>
<dbReference type="PROSITE" id="PS00175">
    <property type="entry name" value="PG_MUTASE"/>
    <property type="match status" value="1"/>
</dbReference>
<dbReference type="PANTHER" id="PTHR48100">
    <property type="entry name" value="BROAD-SPECIFICITY PHOSPHATASE YOR283W-RELATED"/>
    <property type="match status" value="1"/>
</dbReference>
<dbReference type="AlphaFoldDB" id="A0A2A9D2D3"/>
<dbReference type="EMBL" id="PDJD01000001">
    <property type="protein sequence ID" value="PFG20102.1"/>
    <property type="molecule type" value="Genomic_DNA"/>
</dbReference>
<dbReference type="Pfam" id="PF00300">
    <property type="entry name" value="His_Phos_1"/>
    <property type="match status" value="1"/>
</dbReference>
<proteinExistence type="predicted"/>